<dbReference type="Gene3D" id="3.30.565.10">
    <property type="entry name" value="Histidine kinase-like ATPase, C-terminal domain"/>
    <property type="match status" value="1"/>
</dbReference>
<dbReference type="SUPFAM" id="SSF55874">
    <property type="entry name" value="ATPase domain of HSP90 chaperone/DNA topoisomerase II/histidine kinase"/>
    <property type="match status" value="1"/>
</dbReference>
<evidence type="ECO:0000256" key="2">
    <source>
        <dbReference type="ARBA" id="ARBA00022777"/>
    </source>
</evidence>
<keyword evidence="2 5" id="KW-0418">Kinase</keyword>
<keyword evidence="1" id="KW-0808">Transferase</keyword>
<name>A0ABQ5R004_9ACTN</name>
<evidence type="ECO:0000313" key="5">
    <source>
        <dbReference type="EMBL" id="GLH99739.1"/>
    </source>
</evidence>
<evidence type="ECO:0000256" key="1">
    <source>
        <dbReference type="ARBA" id="ARBA00022679"/>
    </source>
</evidence>
<dbReference type="PANTHER" id="PTHR24421:SF56">
    <property type="entry name" value="OXYGEN SENSOR HISTIDINE KINASE RESPONSE REGULATOR DOST"/>
    <property type="match status" value="1"/>
</dbReference>
<dbReference type="Pfam" id="PF13185">
    <property type="entry name" value="GAF_2"/>
    <property type="match status" value="1"/>
</dbReference>
<feature type="domain" description="GAF" evidence="4">
    <location>
        <begin position="58"/>
        <end position="205"/>
    </location>
</feature>
<proteinExistence type="predicted"/>
<dbReference type="Gene3D" id="3.30.450.40">
    <property type="match status" value="2"/>
</dbReference>
<dbReference type="RefSeq" id="WP_281899609.1">
    <property type="nucleotide sequence ID" value="NZ_BSDI01000027.1"/>
</dbReference>
<gene>
    <name evidence="5" type="ORF">Pa4123_50150</name>
</gene>
<dbReference type="Gene3D" id="1.20.5.1930">
    <property type="match status" value="1"/>
</dbReference>
<dbReference type="InterPro" id="IPR050482">
    <property type="entry name" value="Sensor_HK_TwoCompSys"/>
</dbReference>
<dbReference type="GO" id="GO:0016301">
    <property type="term" value="F:kinase activity"/>
    <property type="evidence" value="ECO:0007669"/>
    <property type="project" value="UniProtKB-KW"/>
</dbReference>
<dbReference type="InterPro" id="IPR003018">
    <property type="entry name" value="GAF"/>
</dbReference>
<sequence length="566" mass="59873">MSGRDDESWSSLGLSPLSRAALDELLQELLDRIGDVVASRERLRALLGAVVAIGGDLELRSVLSRIVEAACALVGARYGALGVIGPDRTLAEFITHGIPPELHAKIGDLPHGRGVLGLLIEDPRPLRMPDITKHPRSYGFPPHHPPMHSFLGTPIRTRDQIFGNLYLAEKQGAAEFTDDDEQIAVALAAAAGVAVDNARLYATANRRGQWLSATAEITNVLLGQVNRTSALTLVARRAREVAAAQLALVLLADEDAGELTVEVCDAADGQPTLAGTVLPVGETAFAAALSGAGHVEFADLGKAAAWPVPVATGPAVVTPLEADDVLHGLLVVAQPAGQAAQPDDLAMLRTFAGQAALALERARAQDEREQLVVLEDRERIARDLHDVVIQRLFATGLHLQTAAQLAVKPEISQRIAGAVDDLDTTIRDIRAAIFELRTPASAALRSEIRDLVAEAAGPLGFRPELRLVGPIDSAVPDNMRPDLAAVIREALSNAARHAQATCVRVTVEVGEGQLSVHIIDDGVGTDGDQARGGLVNLRERAARYGGAFRVSRAEPTGTDISWSAPI</sequence>
<dbReference type="CDD" id="cd16917">
    <property type="entry name" value="HATPase_UhpB-NarQ-NarX-like"/>
    <property type="match status" value="1"/>
</dbReference>
<dbReference type="Pfam" id="PF02518">
    <property type="entry name" value="HATPase_c"/>
    <property type="match status" value="1"/>
</dbReference>
<accession>A0ABQ5R004</accession>
<dbReference type="Pfam" id="PF07730">
    <property type="entry name" value="HisKA_3"/>
    <property type="match status" value="1"/>
</dbReference>
<dbReference type="EMBL" id="BSDI01000027">
    <property type="protein sequence ID" value="GLH99739.1"/>
    <property type="molecule type" value="Genomic_DNA"/>
</dbReference>
<evidence type="ECO:0000259" key="4">
    <source>
        <dbReference type="SMART" id="SM00065"/>
    </source>
</evidence>
<reference evidence="5" key="1">
    <citation type="submission" date="2022-12" db="EMBL/GenBank/DDBJ databases">
        <title>New Phytohabitans aurantiacus sp. RD004123 nov., an actinomycete isolated from soil.</title>
        <authorList>
            <person name="Triningsih D.W."/>
            <person name="Harunari E."/>
            <person name="Igarashi Y."/>
        </authorList>
    </citation>
    <scope>NUCLEOTIDE SEQUENCE</scope>
    <source>
        <strain evidence="5">RD004123</strain>
    </source>
</reference>
<evidence type="ECO:0000256" key="3">
    <source>
        <dbReference type="ARBA" id="ARBA00023012"/>
    </source>
</evidence>
<dbReference type="PANTHER" id="PTHR24421">
    <property type="entry name" value="NITRATE/NITRITE SENSOR PROTEIN NARX-RELATED"/>
    <property type="match status" value="1"/>
</dbReference>
<dbReference type="SUPFAM" id="SSF55781">
    <property type="entry name" value="GAF domain-like"/>
    <property type="match status" value="2"/>
</dbReference>
<dbReference type="InterPro" id="IPR011712">
    <property type="entry name" value="Sig_transdc_His_kin_sub3_dim/P"/>
</dbReference>
<protein>
    <submittedName>
        <fullName evidence="5">Histidine kinase response regulator</fullName>
    </submittedName>
</protein>
<dbReference type="SMART" id="SM00065">
    <property type="entry name" value="GAF"/>
    <property type="match status" value="2"/>
</dbReference>
<dbReference type="Proteomes" id="UP001144280">
    <property type="component" value="Unassembled WGS sequence"/>
</dbReference>
<evidence type="ECO:0000313" key="6">
    <source>
        <dbReference type="Proteomes" id="UP001144280"/>
    </source>
</evidence>
<organism evidence="5 6">
    <name type="scientific">Phytohabitans aurantiacus</name>
    <dbReference type="NCBI Taxonomy" id="3016789"/>
    <lineage>
        <taxon>Bacteria</taxon>
        <taxon>Bacillati</taxon>
        <taxon>Actinomycetota</taxon>
        <taxon>Actinomycetes</taxon>
        <taxon>Micromonosporales</taxon>
        <taxon>Micromonosporaceae</taxon>
    </lineage>
</organism>
<comment type="caution">
    <text evidence="5">The sequence shown here is derived from an EMBL/GenBank/DDBJ whole genome shotgun (WGS) entry which is preliminary data.</text>
</comment>
<dbReference type="InterPro" id="IPR036890">
    <property type="entry name" value="HATPase_C_sf"/>
</dbReference>
<dbReference type="InterPro" id="IPR029016">
    <property type="entry name" value="GAF-like_dom_sf"/>
</dbReference>
<feature type="domain" description="GAF" evidence="4">
    <location>
        <begin position="226"/>
        <end position="369"/>
    </location>
</feature>
<dbReference type="InterPro" id="IPR003594">
    <property type="entry name" value="HATPase_dom"/>
</dbReference>
<keyword evidence="6" id="KW-1185">Reference proteome</keyword>
<keyword evidence="3" id="KW-0902">Two-component regulatory system</keyword>
<dbReference type="Pfam" id="PF13492">
    <property type="entry name" value="GAF_3"/>
    <property type="match status" value="1"/>
</dbReference>